<protein>
    <submittedName>
        <fullName evidence="2">Uncharacterized protein</fullName>
    </submittedName>
</protein>
<organism evidence="2 5">
    <name type="scientific">Rotaria magnacalcarata</name>
    <dbReference type="NCBI Taxonomy" id="392030"/>
    <lineage>
        <taxon>Eukaryota</taxon>
        <taxon>Metazoa</taxon>
        <taxon>Spiralia</taxon>
        <taxon>Gnathifera</taxon>
        <taxon>Rotifera</taxon>
        <taxon>Eurotatoria</taxon>
        <taxon>Bdelloidea</taxon>
        <taxon>Philodinida</taxon>
        <taxon>Philodinidae</taxon>
        <taxon>Rotaria</taxon>
    </lineage>
</organism>
<dbReference type="EMBL" id="CAJNRE010005936">
    <property type="protein sequence ID" value="CAF2051233.1"/>
    <property type="molecule type" value="Genomic_DNA"/>
</dbReference>
<dbReference type="Proteomes" id="UP000663855">
    <property type="component" value="Unassembled WGS sequence"/>
</dbReference>
<dbReference type="Proteomes" id="UP000681967">
    <property type="component" value="Unassembled WGS sequence"/>
</dbReference>
<proteinExistence type="predicted"/>
<dbReference type="Proteomes" id="UP000663824">
    <property type="component" value="Unassembled WGS sequence"/>
</dbReference>
<sequence>MNSINNQYPSLSLCDSPSTICYSSILTKLYIEVNYFEDCLCLLDGRLKQLNAFIVQINDIDNHPLMVHNTAMAATNVIFCEQMMPPSIDKWIDHTNKRHSKVFQQLITERKMYHKSQREQHLTIRCADIDGTLR</sequence>
<comment type="caution">
    <text evidence="2">The sequence shown here is derived from an EMBL/GenBank/DDBJ whole genome shotgun (WGS) entry which is preliminary data.</text>
</comment>
<dbReference type="OrthoDB" id="10087902at2759"/>
<name>A0A815K946_9BILA</name>
<evidence type="ECO:0000313" key="2">
    <source>
        <dbReference type="EMBL" id="CAF1388011.1"/>
    </source>
</evidence>
<dbReference type="AlphaFoldDB" id="A0A815K946"/>
<evidence type="ECO:0000313" key="4">
    <source>
        <dbReference type="EMBL" id="CAF3766644.1"/>
    </source>
</evidence>
<evidence type="ECO:0000313" key="5">
    <source>
        <dbReference type="Proteomes" id="UP000663834"/>
    </source>
</evidence>
<accession>A0A815K946</accession>
<evidence type="ECO:0000313" key="1">
    <source>
        <dbReference type="EMBL" id="CAF0967935.1"/>
    </source>
</evidence>
<dbReference type="Proteomes" id="UP000663834">
    <property type="component" value="Unassembled WGS sequence"/>
</dbReference>
<dbReference type="EMBL" id="CAJOBH010000163">
    <property type="protein sequence ID" value="CAF3766644.1"/>
    <property type="molecule type" value="Genomic_DNA"/>
</dbReference>
<evidence type="ECO:0000313" key="3">
    <source>
        <dbReference type="EMBL" id="CAF2051233.1"/>
    </source>
</evidence>
<gene>
    <name evidence="4" type="ORF">BYL167_LOCUS1166</name>
    <name evidence="1" type="ORF">CJN711_LOCUS727</name>
    <name evidence="2" type="ORF">KQP761_LOCUS9069</name>
    <name evidence="3" type="ORF">MBJ925_LOCUS13050</name>
</gene>
<reference evidence="2" key="1">
    <citation type="submission" date="2021-02" db="EMBL/GenBank/DDBJ databases">
        <authorList>
            <person name="Nowell W R."/>
        </authorList>
    </citation>
    <scope>NUCLEOTIDE SEQUENCE</scope>
</reference>
<dbReference type="EMBL" id="CAJNOV010000049">
    <property type="protein sequence ID" value="CAF0967935.1"/>
    <property type="molecule type" value="Genomic_DNA"/>
</dbReference>
<dbReference type="EMBL" id="CAJNOW010003555">
    <property type="protein sequence ID" value="CAF1388011.1"/>
    <property type="molecule type" value="Genomic_DNA"/>
</dbReference>